<reference evidence="1 2" key="1">
    <citation type="submission" date="2007-04" db="EMBL/GenBank/DDBJ databases">
        <authorList>
            <person name="Fulton L."/>
            <person name="Clifton S."/>
            <person name="Fulton B."/>
            <person name="Xu J."/>
            <person name="Minx P."/>
            <person name="Pepin K.H."/>
            <person name="Johnson M."/>
            <person name="Thiruvilangam P."/>
            <person name="Bhonagiri V."/>
            <person name="Nash W.E."/>
            <person name="Mardis E.R."/>
            <person name="Wilson R.K."/>
        </authorList>
    </citation>
    <scope>NUCLEOTIDE SEQUENCE [LARGE SCALE GENOMIC DNA]</scope>
    <source>
        <strain evidence="1 2">ATCC 29799</strain>
    </source>
</reference>
<comment type="caution">
    <text evidence="1">The sequence shown here is derived from an EMBL/GenBank/DDBJ whole genome shotgun (WGS) entry which is preliminary data.</text>
</comment>
<dbReference type="STRING" id="411467.BACCAP_02420"/>
<protein>
    <submittedName>
        <fullName evidence="1">Uncharacterized protein</fullName>
    </submittedName>
</protein>
<name>A6NW27_9FIRM</name>
<organism evidence="1 2">
    <name type="scientific">Pseudoflavonifractor capillosus ATCC 29799</name>
    <dbReference type="NCBI Taxonomy" id="411467"/>
    <lineage>
        <taxon>Bacteria</taxon>
        <taxon>Bacillati</taxon>
        <taxon>Bacillota</taxon>
        <taxon>Clostridia</taxon>
        <taxon>Eubacteriales</taxon>
        <taxon>Oscillospiraceae</taxon>
        <taxon>Pseudoflavonifractor</taxon>
    </lineage>
</organism>
<dbReference type="EMBL" id="AAXG02000015">
    <property type="protein sequence ID" value="EDM99684.1"/>
    <property type="molecule type" value="Genomic_DNA"/>
</dbReference>
<dbReference type="Proteomes" id="UP000003639">
    <property type="component" value="Unassembled WGS sequence"/>
</dbReference>
<evidence type="ECO:0000313" key="2">
    <source>
        <dbReference type="Proteomes" id="UP000003639"/>
    </source>
</evidence>
<proteinExistence type="predicted"/>
<dbReference type="AlphaFoldDB" id="A6NW27"/>
<gene>
    <name evidence="1" type="ORF">BACCAP_02420</name>
</gene>
<sequence>MERGKVNRSHRRHKIYKLPYQITGKCDMIVSEYAAPERQFCRFRIPLHSAPGGF</sequence>
<reference evidence="1 2" key="2">
    <citation type="submission" date="2007-06" db="EMBL/GenBank/DDBJ databases">
        <title>Draft genome sequence of Pseudoflavonifractor capillosus ATCC 29799.</title>
        <authorList>
            <person name="Sudarsanam P."/>
            <person name="Ley R."/>
            <person name="Guruge J."/>
            <person name="Turnbaugh P.J."/>
            <person name="Mahowald M."/>
            <person name="Liep D."/>
            <person name="Gordon J."/>
        </authorList>
    </citation>
    <scope>NUCLEOTIDE SEQUENCE [LARGE SCALE GENOMIC DNA]</scope>
    <source>
        <strain evidence="1 2">ATCC 29799</strain>
    </source>
</reference>
<accession>A6NW27</accession>
<evidence type="ECO:0000313" key="1">
    <source>
        <dbReference type="EMBL" id="EDM99684.1"/>
    </source>
</evidence>
<keyword evidence="2" id="KW-1185">Reference proteome</keyword>